<dbReference type="Pfam" id="PF01135">
    <property type="entry name" value="PCMT"/>
    <property type="match status" value="1"/>
</dbReference>
<evidence type="ECO:0000256" key="3">
    <source>
        <dbReference type="ARBA" id="ARBA00011890"/>
    </source>
</evidence>
<dbReference type="PANTHER" id="PTHR11579:SF0">
    <property type="entry name" value="PROTEIN-L-ISOASPARTATE(D-ASPARTATE) O-METHYLTRANSFERASE"/>
    <property type="match status" value="1"/>
</dbReference>
<evidence type="ECO:0000256" key="4">
    <source>
        <dbReference type="ARBA" id="ARBA00013346"/>
    </source>
</evidence>
<evidence type="ECO:0000256" key="6">
    <source>
        <dbReference type="ARBA" id="ARBA00022603"/>
    </source>
</evidence>
<dbReference type="Gene3D" id="3.40.50.150">
    <property type="entry name" value="Vaccinia Virus protein VP39"/>
    <property type="match status" value="1"/>
</dbReference>
<evidence type="ECO:0000256" key="9">
    <source>
        <dbReference type="ARBA" id="ARBA00030757"/>
    </source>
</evidence>
<gene>
    <name evidence="13" type="ORF">HDA36_003641</name>
</gene>
<keyword evidence="5" id="KW-0963">Cytoplasm</keyword>
<evidence type="ECO:0000256" key="10">
    <source>
        <dbReference type="ARBA" id="ARBA00031323"/>
    </source>
</evidence>
<dbReference type="CDD" id="cd02440">
    <property type="entry name" value="AdoMet_MTases"/>
    <property type="match status" value="1"/>
</dbReference>
<keyword evidence="8" id="KW-0949">S-adenosyl-L-methionine</keyword>
<evidence type="ECO:0000256" key="8">
    <source>
        <dbReference type="ARBA" id="ARBA00022691"/>
    </source>
</evidence>
<dbReference type="RefSeq" id="WP_184393409.1">
    <property type="nucleotide sequence ID" value="NZ_BAAAJD010000090.1"/>
</dbReference>
<evidence type="ECO:0000313" key="14">
    <source>
        <dbReference type="Proteomes" id="UP000572635"/>
    </source>
</evidence>
<sequence length="389" mass="41164">MLSAEQRHSALIDALVAAGDLRDPALIAAFRAVPRHLFVPRRGAATAHGTALDADARPDHWLASVYTDDAIVTQIDDGDPDRPRGMPTSSCSAPTVVARMLEAAGLRDGHRVLEVGTGTGWNAALLAARLGDDRVVSVEIDPEVWARARKALHAAGRAPLAVLSDGAEGHPPGAPYDRTIATCAVARVPPAWIRQTVPGGLVVLPWTAAEGAGALARLRTAGDGSASGPFLSGIGFMPLRAQRPAPGAPTAPEDAVPDETRLLPEPDPVSPLTRFASAFPITFMVPGWRMGLRHSPGIGGRSLWLASTDGRSWARVVPTGAGWRAEQAGPRSLWDEVEAARARWTALGRPPLERFGLTVGADGRHRVWLDAPDGPGWPQEPDAPERPRM</sequence>
<keyword evidence="14" id="KW-1185">Reference proteome</keyword>
<reference evidence="13 14" key="1">
    <citation type="submission" date="2020-08" db="EMBL/GenBank/DDBJ databases">
        <title>Sequencing the genomes of 1000 actinobacteria strains.</title>
        <authorList>
            <person name="Klenk H.-P."/>
        </authorList>
    </citation>
    <scope>NUCLEOTIDE SEQUENCE [LARGE SCALE GENOMIC DNA]</scope>
    <source>
        <strain evidence="13 14">DSM 44551</strain>
    </source>
</reference>
<dbReference type="EC" id="2.1.1.77" evidence="3"/>
<evidence type="ECO:0000256" key="2">
    <source>
        <dbReference type="ARBA" id="ARBA00005369"/>
    </source>
</evidence>
<evidence type="ECO:0000256" key="1">
    <source>
        <dbReference type="ARBA" id="ARBA00004496"/>
    </source>
</evidence>
<protein>
    <recommendedName>
        <fullName evidence="4">Protein-L-isoaspartate O-methyltransferase</fullName>
        <ecNumber evidence="3">2.1.1.77</ecNumber>
    </recommendedName>
    <alternativeName>
        <fullName evidence="11">L-isoaspartyl protein carboxyl methyltransferase</fullName>
    </alternativeName>
    <alternativeName>
        <fullName evidence="9">Protein L-isoaspartyl methyltransferase</fullName>
    </alternativeName>
    <alternativeName>
        <fullName evidence="10">Protein-beta-aspartate methyltransferase</fullName>
    </alternativeName>
</protein>
<evidence type="ECO:0000256" key="12">
    <source>
        <dbReference type="SAM" id="MobiDB-lite"/>
    </source>
</evidence>
<dbReference type="EMBL" id="JACHDB010000001">
    <property type="protein sequence ID" value="MBB5433557.1"/>
    <property type="molecule type" value="Genomic_DNA"/>
</dbReference>
<name>A0A7W8VEQ1_9ACTN</name>
<keyword evidence="7 13" id="KW-0808">Transferase</keyword>
<proteinExistence type="inferred from homology"/>
<comment type="caution">
    <text evidence="13">The sequence shown here is derived from an EMBL/GenBank/DDBJ whole genome shotgun (WGS) entry which is preliminary data.</text>
</comment>
<comment type="similarity">
    <text evidence="2">Belongs to the methyltransferase superfamily. L-isoaspartyl/D-aspartyl protein methyltransferase family.</text>
</comment>
<dbReference type="GO" id="GO:0005737">
    <property type="term" value="C:cytoplasm"/>
    <property type="evidence" value="ECO:0007669"/>
    <property type="project" value="UniProtKB-SubCell"/>
</dbReference>
<dbReference type="SUPFAM" id="SSF53335">
    <property type="entry name" value="S-adenosyl-L-methionine-dependent methyltransferases"/>
    <property type="match status" value="1"/>
</dbReference>
<dbReference type="GO" id="GO:0032259">
    <property type="term" value="P:methylation"/>
    <property type="evidence" value="ECO:0007669"/>
    <property type="project" value="UniProtKB-KW"/>
</dbReference>
<dbReference type="InterPro" id="IPR029063">
    <property type="entry name" value="SAM-dependent_MTases_sf"/>
</dbReference>
<comment type="subcellular location">
    <subcellularLocation>
        <location evidence="1">Cytoplasm</location>
    </subcellularLocation>
</comment>
<dbReference type="PANTHER" id="PTHR11579">
    <property type="entry name" value="PROTEIN-L-ISOASPARTATE O-METHYLTRANSFERASE"/>
    <property type="match status" value="1"/>
</dbReference>
<keyword evidence="6 13" id="KW-0489">Methyltransferase</keyword>
<evidence type="ECO:0000313" key="13">
    <source>
        <dbReference type="EMBL" id="MBB5433557.1"/>
    </source>
</evidence>
<organism evidence="13 14">
    <name type="scientific">Nocardiopsis composta</name>
    <dbReference type="NCBI Taxonomy" id="157465"/>
    <lineage>
        <taxon>Bacteria</taxon>
        <taxon>Bacillati</taxon>
        <taxon>Actinomycetota</taxon>
        <taxon>Actinomycetes</taxon>
        <taxon>Streptosporangiales</taxon>
        <taxon>Nocardiopsidaceae</taxon>
        <taxon>Nocardiopsis</taxon>
    </lineage>
</organism>
<dbReference type="InterPro" id="IPR000682">
    <property type="entry name" value="PCMT"/>
</dbReference>
<evidence type="ECO:0000256" key="11">
    <source>
        <dbReference type="ARBA" id="ARBA00031350"/>
    </source>
</evidence>
<dbReference type="Proteomes" id="UP000572635">
    <property type="component" value="Unassembled WGS sequence"/>
</dbReference>
<evidence type="ECO:0000256" key="7">
    <source>
        <dbReference type="ARBA" id="ARBA00022679"/>
    </source>
</evidence>
<dbReference type="GO" id="GO:0004719">
    <property type="term" value="F:protein-L-isoaspartate (D-aspartate) O-methyltransferase activity"/>
    <property type="evidence" value="ECO:0007669"/>
    <property type="project" value="UniProtKB-EC"/>
</dbReference>
<evidence type="ECO:0000256" key="5">
    <source>
        <dbReference type="ARBA" id="ARBA00022490"/>
    </source>
</evidence>
<dbReference type="AlphaFoldDB" id="A0A7W8VEQ1"/>
<accession>A0A7W8VEQ1</accession>
<feature type="region of interest" description="Disordered" evidence="12">
    <location>
        <begin position="369"/>
        <end position="389"/>
    </location>
</feature>